<evidence type="ECO:0000313" key="2">
    <source>
        <dbReference type="Proteomes" id="UP000245412"/>
    </source>
</evidence>
<proteinExistence type="predicted"/>
<dbReference type="AlphaFoldDB" id="A0AB73T128"/>
<dbReference type="Proteomes" id="UP000245412">
    <property type="component" value="Unassembled WGS sequence"/>
</dbReference>
<accession>A0AB73T128</accession>
<sequence length="121" mass="13810">MSEINAKIIKLKIISANIIVSRRPLKRLEVSVECRAKLKTPGEEDNKSVLLNIELSVGAKNDDLKIEFDADTIFELDQIPDDYNMIAEQKLIPLARTVLFEKLDEMLVSMGYEKMKLAEQM</sequence>
<keyword evidence="2" id="KW-1185">Reference proteome</keyword>
<evidence type="ECO:0000313" key="1">
    <source>
        <dbReference type="EMBL" id="PWJ73716.1"/>
    </source>
</evidence>
<organism evidence="1 2">
    <name type="scientific">Murimonas intestini</name>
    <dbReference type="NCBI Taxonomy" id="1337051"/>
    <lineage>
        <taxon>Bacteria</taxon>
        <taxon>Bacillati</taxon>
        <taxon>Bacillota</taxon>
        <taxon>Clostridia</taxon>
        <taxon>Lachnospirales</taxon>
        <taxon>Lachnospiraceae</taxon>
        <taxon>Murimonas</taxon>
    </lineage>
</organism>
<dbReference type="EMBL" id="QGGY01000011">
    <property type="protein sequence ID" value="PWJ73716.1"/>
    <property type="molecule type" value="Genomic_DNA"/>
</dbReference>
<protein>
    <submittedName>
        <fullName evidence="1">Uncharacterized protein</fullName>
    </submittedName>
</protein>
<comment type="caution">
    <text evidence="1">The sequence shown here is derived from an EMBL/GenBank/DDBJ whole genome shotgun (WGS) entry which is preliminary data.</text>
</comment>
<gene>
    <name evidence="1" type="ORF">C7383_11146</name>
</gene>
<name>A0AB73T128_9FIRM</name>
<dbReference type="RefSeq" id="WP_109747516.1">
    <property type="nucleotide sequence ID" value="NZ_CABJAT010000012.1"/>
</dbReference>
<reference evidence="1 2" key="1">
    <citation type="submission" date="2018-05" db="EMBL/GenBank/DDBJ databases">
        <authorList>
            <person name="Goeker M."/>
            <person name="Huntemann M."/>
            <person name="Clum A."/>
            <person name="Pillay M."/>
            <person name="Palaniappan K."/>
            <person name="Varghese N."/>
            <person name="Mikhailova N."/>
            <person name="Stamatis D."/>
            <person name="Reddy T."/>
            <person name="Daum C."/>
            <person name="Shapiro N."/>
            <person name="Ivanova N."/>
            <person name="Kyrpides N."/>
            <person name="Woyke T."/>
        </authorList>
    </citation>
    <scope>NUCLEOTIDE SEQUENCE [LARGE SCALE GENOMIC DNA]</scope>
    <source>
        <strain evidence="1 2">DSM 26524</strain>
    </source>
</reference>